<dbReference type="GO" id="GO:0022857">
    <property type="term" value="F:transmembrane transporter activity"/>
    <property type="evidence" value="ECO:0007669"/>
    <property type="project" value="InterPro"/>
</dbReference>
<feature type="transmembrane region" description="Helical" evidence="13">
    <location>
        <begin position="839"/>
        <end position="856"/>
    </location>
</feature>
<dbReference type="Pfam" id="PF00005">
    <property type="entry name" value="ABC_tran"/>
    <property type="match status" value="2"/>
</dbReference>
<comment type="caution">
    <text evidence="15">The sequence shown here is derived from an EMBL/GenBank/DDBJ whole genome shotgun (WGS) entry which is preliminary data.</text>
</comment>
<feature type="transmembrane region" description="Helical" evidence="13">
    <location>
        <begin position="814"/>
        <end position="833"/>
    </location>
</feature>
<evidence type="ECO:0000256" key="11">
    <source>
        <dbReference type="ARBA" id="ARBA00023136"/>
    </source>
</evidence>
<dbReference type="InterPro" id="IPR001851">
    <property type="entry name" value="ABC_transp_permease"/>
</dbReference>
<feature type="domain" description="ABC transporter" evidence="14">
    <location>
        <begin position="291"/>
        <end position="532"/>
    </location>
</feature>
<keyword evidence="2" id="KW-0813">Transport</keyword>
<dbReference type="PROSITE" id="PS50893">
    <property type="entry name" value="ABC_TRANSPORTER_2"/>
    <property type="match status" value="2"/>
</dbReference>
<keyword evidence="5 13" id="KW-0812">Transmembrane</keyword>
<dbReference type="Gene3D" id="3.40.50.300">
    <property type="entry name" value="P-loop containing nucleotide triphosphate hydrolases"/>
    <property type="match status" value="2"/>
</dbReference>
<dbReference type="PANTHER" id="PTHR43790:SF3">
    <property type="entry name" value="D-ALLOSE IMPORT ATP-BINDING PROTEIN ALSA-RELATED"/>
    <property type="match status" value="1"/>
</dbReference>
<feature type="domain" description="ABC transporter" evidence="14">
    <location>
        <begin position="42"/>
        <end position="277"/>
    </location>
</feature>
<dbReference type="STRING" id="1108045.GORHZ_068_00180"/>
<keyword evidence="4" id="KW-0762">Sugar transport</keyword>
<dbReference type="CDD" id="cd03216">
    <property type="entry name" value="ABC_Carb_Monos_I"/>
    <property type="match status" value="1"/>
</dbReference>
<dbReference type="InterPro" id="IPR003439">
    <property type="entry name" value="ABC_transporter-like_ATP-bd"/>
</dbReference>
<dbReference type="PROSITE" id="PS00211">
    <property type="entry name" value="ABC_TRANSPORTER_1"/>
    <property type="match status" value="1"/>
</dbReference>
<keyword evidence="3" id="KW-1003">Cell membrane</keyword>
<keyword evidence="10 13" id="KW-1133">Transmembrane helix</keyword>
<dbReference type="OrthoDB" id="7757085at2"/>
<dbReference type="InterPro" id="IPR003593">
    <property type="entry name" value="AAA+_ATPase"/>
</dbReference>
<evidence type="ECO:0000256" key="2">
    <source>
        <dbReference type="ARBA" id="ARBA00022448"/>
    </source>
</evidence>
<feature type="compositionally biased region" description="Polar residues" evidence="12">
    <location>
        <begin position="21"/>
        <end position="30"/>
    </location>
</feature>
<sequence length="865" mass="90926">MVETLSDGQATAPHGADVASPSRQSRSGSAVATRAERGDTVLRLDAVDKRYPGVHAIKGVSLAVREGQIHALVGQNGAGKSTLVGIAAGSVSADSGTVEIDGEVTDSPTPGWCREKGLAIVYQEPALLPDLTVAENMRLGMPAHARPSIADQVGWAEKILAQWSSVVSIDPRTPVRELRPDARFVVEIARALAEEPKVIVLDEPTEHLLPPAVAELFELISEHTANGGAVVYISHRLNEVKQIADTVSVLRDGALVGTFDAADVTEQDVVNLVVGRELDRQFTRTSGDGRALGEDLFAVSDFSGKRFEDIGLTVRAGEIVGFAGVEGQGQRDVIRALGGLGGHRGSVRVGDRRVDPSSPSAALKGGISYLTHDRHVEGVLGGLSLRENASLSALRRIATAGVVSRMRERKLTSDSFQAMHVKAPSSEVDIATLSGGNQQKVVLSRVLLTDSDVILADEPTQGVDIGAREEIYGILRSAAAEGKAIVVLSSSAAELEQLCDRVLVFSRGHIARELVGDDVNEHAIAQAALSATDQREKAESGAGRVSFWHRMSRSDLTPGAILAIATIILGIVAATQSDTYLTSRNFSLVLPLLATLAFFAIAQQVVMMIGGIDLSVGPLAGLLVVVASFILSGYRTPIGMVLGVVVLVVVAAVVGAINWSLITLVRINPLIATLVTFTALQGIALLLRPLPAGKIDPFFLSYVSGTWGFIPVMAVVAIVVAVGLEFCLFRTTFGIKLRATGSAVKTADRNGVRTKWIALCAYAGCSVLVVPAAILLMVQSGTGNASIGDSYTLASIGAAVLGGASIFGGRGSFVGALLGAVLVTQINTVVQFLGLPLYWQQWLLGGLTILAAAFYSKTRTLTERK</sequence>
<evidence type="ECO:0000256" key="1">
    <source>
        <dbReference type="ARBA" id="ARBA00004651"/>
    </source>
</evidence>
<accession>K6WBN1</accession>
<evidence type="ECO:0000256" key="7">
    <source>
        <dbReference type="ARBA" id="ARBA00022741"/>
    </source>
</evidence>
<feature type="transmembrane region" description="Helical" evidence="13">
    <location>
        <begin position="756"/>
        <end position="778"/>
    </location>
</feature>
<keyword evidence="6" id="KW-0677">Repeat</keyword>
<feature type="transmembrane region" description="Helical" evidence="13">
    <location>
        <begin position="556"/>
        <end position="574"/>
    </location>
</feature>
<dbReference type="InterPro" id="IPR050107">
    <property type="entry name" value="ABC_carbohydrate_import_ATPase"/>
</dbReference>
<evidence type="ECO:0000256" key="9">
    <source>
        <dbReference type="ARBA" id="ARBA00022967"/>
    </source>
</evidence>
<feature type="transmembrane region" description="Helical" evidence="13">
    <location>
        <begin position="614"/>
        <end position="634"/>
    </location>
</feature>
<comment type="subcellular location">
    <subcellularLocation>
        <location evidence="1">Cell membrane</location>
        <topology evidence="1">Multi-pass membrane protein</topology>
    </subcellularLocation>
</comment>
<evidence type="ECO:0000256" key="8">
    <source>
        <dbReference type="ARBA" id="ARBA00022840"/>
    </source>
</evidence>
<dbReference type="Pfam" id="PF02653">
    <property type="entry name" value="BPD_transp_2"/>
    <property type="match status" value="1"/>
</dbReference>
<dbReference type="AlphaFoldDB" id="K6WBN1"/>
<protein>
    <submittedName>
        <fullName evidence="15">Putative ABC transporter ATP-binding/permease protein</fullName>
    </submittedName>
</protein>
<dbReference type="CDD" id="cd03215">
    <property type="entry name" value="ABC_Carb_Monos_II"/>
    <property type="match status" value="1"/>
</dbReference>
<name>K6WBN1_9ACTN</name>
<feature type="transmembrane region" description="Helical" evidence="13">
    <location>
        <begin position="707"/>
        <end position="729"/>
    </location>
</feature>
<dbReference type="EMBL" id="BAHC01000068">
    <property type="protein sequence ID" value="GAB89607.1"/>
    <property type="molecule type" value="Genomic_DNA"/>
</dbReference>
<feature type="transmembrane region" description="Helical" evidence="13">
    <location>
        <begin position="790"/>
        <end position="807"/>
    </location>
</feature>
<dbReference type="GO" id="GO:0016887">
    <property type="term" value="F:ATP hydrolysis activity"/>
    <property type="evidence" value="ECO:0007669"/>
    <property type="project" value="InterPro"/>
</dbReference>
<feature type="transmembrane region" description="Helical" evidence="13">
    <location>
        <begin position="640"/>
        <end position="662"/>
    </location>
</feature>
<proteinExistence type="predicted"/>
<feature type="transmembrane region" description="Helical" evidence="13">
    <location>
        <begin position="586"/>
        <end position="602"/>
    </location>
</feature>
<keyword evidence="7" id="KW-0547">Nucleotide-binding</keyword>
<dbReference type="InterPro" id="IPR027417">
    <property type="entry name" value="P-loop_NTPase"/>
</dbReference>
<evidence type="ECO:0000313" key="15">
    <source>
        <dbReference type="EMBL" id="GAB89607.1"/>
    </source>
</evidence>
<gene>
    <name evidence="15" type="ORF">GORHZ_068_00180</name>
</gene>
<keyword evidence="9" id="KW-1278">Translocase</keyword>
<evidence type="ECO:0000256" key="10">
    <source>
        <dbReference type="ARBA" id="ARBA00022989"/>
    </source>
</evidence>
<keyword evidence="11 13" id="KW-0472">Membrane</keyword>
<evidence type="ECO:0000256" key="6">
    <source>
        <dbReference type="ARBA" id="ARBA00022737"/>
    </source>
</evidence>
<dbReference type="GO" id="GO:0005886">
    <property type="term" value="C:plasma membrane"/>
    <property type="evidence" value="ECO:0007669"/>
    <property type="project" value="UniProtKB-SubCell"/>
</dbReference>
<dbReference type="SUPFAM" id="SSF52540">
    <property type="entry name" value="P-loop containing nucleoside triphosphate hydrolases"/>
    <property type="match status" value="2"/>
</dbReference>
<dbReference type="eggNOG" id="COG1129">
    <property type="taxonomic scope" value="Bacteria"/>
</dbReference>
<keyword evidence="16" id="KW-1185">Reference proteome</keyword>
<evidence type="ECO:0000256" key="12">
    <source>
        <dbReference type="SAM" id="MobiDB-lite"/>
    </source>
</evidence>
<keyword evidence="8 15" id="KW-0067">ATP-binding</keyword>
<dbReference type="Proteomes" id="UP000008363">
    <property type="component" value="Unassembled WGS sequence"/>
</dbReference>
<dbReference type="PANTHER" id="PTHR43790">
    <property type="entry name" value="CARBOHYDRATE TRANSPORT ATP-BINDING PROTEIN MG119-RELATED"/>
    <property type="match status" value="1"/>
</dbReference>
<evidence type="ECO:0000256" key="3">
    <source>
        <dbReference type="ARBA" id="ARBA00022475"/>
    </source>
</evidence>
<evidence type="ECO:0000259" key="14">
    <source>
        <dbReference type="PROSITE" id="PS50893"/>
    </source>
</evidence>
<evidence type="ECO:0000256" key="4">
    <source>
        <dbReference type="ARBA" id="ARBA00022597"/>
    </source>
</evidence>
<evidence type="ECO:0000313" key="16">
    <source>
        <dbReference type="Proteomes" id="UP000008363"/>
    </source>
</evidence>
<dbReference type="SMART" id="SM00382">
    <property type="entry name" value="AAA"/>
    <property type="match status" value="1"/>
</dbReference>
<reference evidence="15 16" key="1">
    <citation type="submission" date="2012-08" db="EMBL/GenBank/DDBJ databases">
        <title>Whole genome shotgun sequence of Gordonia rhizosphera NBRC 16068.</title>
        <authorList>
            <person name="Takarada H."/>
            <person name="Isaki S."/>
            <person name="Hosoyama A."/>
            <person name="Tsuchikane K."/>
            <person name="Katsumata H."/>
            <person name="Baba S."/>
            <person name="Ohji S."/>
            <person name="Yamazaki S."/>
            <person name="Fujita N."/>
        </authorList>
    </citation>
    <scope>NUCLEOTIDE SEQUENCE [LARGE SCALE GENOMIC DNA]</scope>
    <source>
        <strain evidence="15 16">NBRC 16068</strain>
    </source>
</reference>
<dbReference type="CDD" id="cd06579">
    <property type="entry name" value="TM_PBP1_transp_AraH_like"/>
    <property type="match status" value="1"/>
</dbReference>
<feature type="region of interest" description="Disordered" evidence="12">
    <location>
        <begin position="1"/>
        <end position="35"/>
    </location>
</feature>
<dbReference type="GO" id="GO:0005524">
    <property type="term" value="F:ATP binding"/>
    <property type="evidence" value="ECO:0007669"/>
    <property type="project" value="UniProtKB-KW"/>
</dbReference>
<dbReference type="InterPro" id="IPR017871">
    <property type="entry name" value="ABC_transporter-like_CS"/>
</dbReference>
<evidence type="ECO:0000256" key="13">
    <source>
        <dbReference type="SAM" id="Phobius"/>
    </source>
</evidence>
<evidence type="ECO:0000256" key="5">
    <source>
        <dbReference type="ARBA" id="ARBA00022692"/>
    </source>
</evidence>
<organism evidence="15 16">
    <name type="scientific">Gordonia rhizosphera NBRC 16068</name>
    <dbReference type="NCBI Taxonomy" id="1108045"/>
    <lineage>
        <taxon>Bacteria</taxon>
        <taxon>Bacillati</taxon>
        <taxon>Actinomycetota</taxon>
        <taxon>Actinomycetes</taxon>
        <taxon>Mycobacteriales</taxon>
        <taxon>Gordoniaceae</taxon>
        <taxon>Gordonia</taxon>
    </lineage>
</organism>